<dbReference type="InterPro" id="IPR058725">
    <property type="entry name" value="YczF"/>
</dbReference>
<dbReference type="EMBL" id="JBHUMY010000001">
    <property type="protein sequence ID" value="MFD2659096.1"/>
    <property type="molecule type" value="Genomic_DNA"/>
</dbReference>
<organism evidence="2 3">
    <name type="scientific">Paenibacillus thailandensis</name>
    <dbReference type="NCBI Taxonomy" id="393250"/>
    <lineage>
        <taxon>Bacteria</taxon>
        <taxon>Bacillati</taxon>
        <taxon>Bacillota</taxon>
        <taxon>Bacilli</taxon>
        <taxon>Bacillales</taxon>
        <taxon>Paenibacillaceae</taxon>
        <taxon>Paenibacillus</taxon>
    </lineage>
</organism>
<dbReference type="RefSeq" id="WP_379269310.1">
    <property type="nucleotide sequence ID" value="NZ_JBHUGT010000031.1"/>
</dbReference>
<keyword evidence="1" id="KW-0472">Membrane</keyword>
<reference evidence="3" key="1">
    <citation type="journal article" date="2019" name="Int. J. Syst. Evol. Microbiol.">
        <title>The Global Catalogue of Microorganisms (GCM) 10K type strain sequencing project: providing services to taxonomists for standard genome sequencing and annotation.</title>
        <authorList>
            <consortium name="The Broad Institute Genomics Platform"/>
            <consortium name="The Broad Institute Genome Sequencing Center for Infectious Disease"/>
            <person name="Wu L."/>
            <person name="Ma J."/>
        </authorList>
    </citation>
    <scope>NUCLEOTIDE SEQUENCE [LARGE SCALE GENOMIC DNA]</scope>
    <source>
        <strain evidence="3">TISTR 1827</strain>
    </source>
</reference>
<feature type="transmembrane region" description="Helical" evidence="1">
    <location>
        <begin position="37"/>
        <end position="60"/>
    </location>
</feature>
<keyword evidence="3" id="KW-1185">Reference proteome</keyword>
<evidence type="ECO:0000313" key="3">
    <source>
        <dbReference type="Proteomes" id="UP001597493"/>
    </source>
</evidence>
<keyword evidence="1" id="KW-1133">Transmembrane helix</keyword>
<name>A0ABW5QS25_9BACL</name>
<dbReference type="Pfam" id="PF26310">
    <property type="entry name" value="YczF"/>
    <property type="match status" value="1"/>
</dbReference>
<evidence type="ECO:0000256" key="1">
    <source>
        <dbReference type="SAM" id="Phobius"/>
    </source>
</evidence>
<protein>
    <submittedName>
        <fullName evidence="2">Uncharacterized protein</fullName>
    </submittedName>
</protein>
<sequence length="76" mass="8360">MFILLAYAFLLAIGFSMLVIADLITGQTVAESLKNLIVGISHLTSIDLTIMFIVLTMPLIPAVKSVRKRRQSAQNK</sequence>
<dbReference type="Proteomes" id="UP001597493">
    <property type="component" value="Unassembled WGS sequence"/>
</dbReference>
<evidence type="ECO:0000313" key="2">
    <source>
        <dbReference type="EMBL" id="MFD2659096.1"/>
    </source>
</evidence>
<keyword evidence="1" id="KW-0812">Transmembrane</keyword>
<accession>A0ABW5QS25</accession>
<comment type="caution">
    <text evidence="2">The sequence shown here is derived from an EMBL/GenBank/DDBJ whole genome shotgun (WGS) entry which is preliminary data.</text>
</comment>
<gene>
    <name evidence="2" type="ORF">ACFSW5_02325</name>
</gene>
<proteinExistence type="predicted"/>